<dbReference type="EMBL" id="JANCYU010000003">
    <property type="protein sequence ID" value="KAK4522316.1"/>
    <property type="molecule type" value="Genomic_DNA"/>
</dbReference>
<dbReference type="PANTHER" id="PTHR21780:SF0">
    <property type="entry name" value="TRANSMEMBRANE PROTEIN 209"/>
    <property type="match status" value="1"/>
</dbReference>
<evidence type="ECO:0000313" key="2">
    <source>
        <dbReference type="EMBL" id="KAK4522316.1"/>
    </source>
</evidence>
<dbReference type="GO" id="GO:0016020">
    <property type="term" value="C:membrane"/>
    <property type="evidence" value="ECO:0007669"/>
    <property type="project" value="TreeGrafter"/>
</dbReference>
<organism evidence="2 3">
    <name type="scientific">Galdieria yellowstonensis</name>
    <dbReference type="NCBI Taxonomy" id="3028027"/>
    <lineage>
        <taxon>Eukaryota</taxon>
        <taxon>Rhodophyta</taxon>
        <taxon>Bangiophyceae</taxon>
        <taxon>Galdieriales</taxon>
        <taxon>Galdieriaceae</taxon>
        <taxon>Galdieria</taxon>
    </lineage>
</organism>
<keyword evidence="1" id="KW-0472">Membrane</keyword>
<dbReference type="Proteomes" id="UP001300502">
    <property type="component" value="Unassembled WGS sequence"/>
</dbReference>
<keyword evidence="3" id="KW-1185">Reference proteome</keyword>
<dbReference type="AlphaFoldDB" id="A0AAV9I2E8"/>
<sequence>MAQSPSTHLVSPSRWESPQLRRIQRDSRKKRIKQETFRKSVAFLGALCCFIFLRLFLEWTFLIDFFIFCSFVWLILQLCSFLIPPKSDDASVWKAIKPSESTNSLTSSPSYQNSPIGNYEFQNYESPQAAANSLSNDTLKPFERETATSSPFTFREEDVVYQSSHSPIRTSSLPYFHSVSSPSITEQSGIWLKYPSLSGYSISNENIERCRGWIVQRVVRPFISRIIPFLPHIPYLSSFSGMDFSYLQHLGFDSRYVLAPVADAKEEFFYLNRYLTMESYPSAGEYIMERLVQFSKDNYMSLFSYSEWKLDEHSWNLSLSIPSDSEIVLHVISCFVDEVIARCHGSMRDVSYGRFSKRHIDWSFPSPLVRSNGNTSLLFKLGGWKYRRGAVICFLQRRPPVFALLGQGGKCVPLPLGRLHVFAAIVGLFQLIRDYWDGQLFPVDLSHPYLGIEDWIG</sequence>
<comment type="caution">
    <text evidence="2">The sequence shown here is derived from an EMBL/GenBank/DDBJ whole genome shotgun (WGS) entry which is preliminary data.</text>
</comment>
<protein>
    <submittedName>
        <fullName evidence="2">Uncharacterized protein</fullName>
    </submittedName>
</protein>
<proteinExistence type="predicted"/>
<dbReference type="InterPro" id="IPR019176">
    <property type="entry name" value="Cytochrome_B561-rel"/>
</dbReference>
<keyword evidence="1" id="KW-0812">Transmembrane</keyword>
<dbReference type="PANTHER" id="PTHR21780">
    <property type="entry name" value="TRANSMEMBRANE PROTEIN 209"/>
    <property type="match status" value="1"/>
</dbReference>
<name>A0AAV9I2E8_9RHOD</name>
<reference evidence="2 3" key="1">
    <citation type="submission" date="2022-07" db="EMBL/GenBank/DDBJ databases">
        <title>Genome-wide signatures of adaptation to extreme environments.</title>
        <authorList>
            <person name="Cho C.H."/>
            <person name="Yoon H.S."/>
        </authorList>
    </citation>
    <scope>NUCLEOTIDE SEQUENCE [LARGE SCALE GENOMIC DNA]</scope>
    <source>
        <strain evidence="2 3">108.79 E11</strain>
    </source>
</reference>
<accession>A0AAV9I2E8</accession>
<evidence type="ECO:0000313" key="3">
    <source>
        <dbReference type="Proteomes" id="UP001300502"/>
    </source>
</evidence>
<evidence type="ECO:0000256" key="1">
    <source>
        <dbReference type="SAM" id="Phobius"/>
    </source>
</evidence>
<gene>
    <name evidence="2" type="ORF">GAYE_HPESCF16G0196</name>
</gene>
<feature type="transmembrane region" description="Helical" evidence="1">
    <location>
        <begin position="37"/>
        <end position="57"/>
    </location>
</feature>
<keyword evidence="1" id="KW-1133">Transmembrane helix</keyword>